<keyword evidence="3" id="KW-1003">Cell membrane</keyword>
<dbReference type="InterPro" id="IPR038050">
    <property type="entry name" value="Neuro_actylchol_rec"/>
</dbReference>
<keyword evidence="13" id="KW-0628">Postsynaptic cell membrane</keyword>
<organism evidence="21 22">
    <name type="scientific">Heterodera schachtii</name>
    <name type="common">Sugarbeet cyst nematode worm</name>
    <name type="synonym">Tylenchus schachtii</name>
    <dbReference type="NCBI Taxonomy" id="97005"/>
    <lineage>
        <taxon>Eukaryota</taxon>
        <taxon>Metazoa</taxon>
        <taxon>Ecdysozoa</taxon>
        <taxon>Nematoda</taxon>
        <taxon>Chromadorea</taxon>
        <taxon>Rhabditida</taxon>
        <taxon>Tylenchina</taxon>
        <taxon>Tylenchomorpha</taxon>
        <taxon>Tylenchoidea</taxon>
        <taxon>Heteroderidae</taxon>
        <taxon>Heteroderinae</taxon>
        <taxon>Heterodera</taxon>
    </lineage>
</organism>
<dbReference type="FunFam" id="1.20.58.390:FF:000043">
    <property type="entry name" value="AcetylCholine Receptor"/>
    <property type="match status" value="1"/>
</dbReference>
<feature type="transmembrane region" description="Helical" evidence="17">
    <location>
        <begin position="411"/>
        <end position="437"/>
    </location>
</feature>
<dbReference type="GO" id="GO:0034220">
    <property type="term" value="P:monoatomic ion transmembrane transport"/>
    <property type="evidence" value="ECO:0007669"/>
    <property type="project" value="UniProtKB-KW"/>
</dbReference>
<dbReference type="Gene3D" id="1.20.58.390">
    <property type="entry name" value="Neurotransmitter-gated ion-channel transmembrane domain"/>
    <property type="match status" value="2"/>
</dbReference>
<feature type="compositionally biased region" description="Basic and acidic residues" evidence="18">
    <location>
        <begin position="487"/>
        <end position="501"/>
    </location>
</feature>
<evidence type="ECO:0000256" key="14">
    <source>
        <dbReference type="ARBA" id="ARBA00023286"/>
    </source>
</evidence>
<accession>A0ABD2I4C8</accession>
<comment type="caution">
    <text evidence="21">The sequence shown here is derived from an EMBL/GenBank/DDBJ whole genome shotgun (WGS) entry which is preliminary data.</text>
</comment>
<comment type="similarity">
    <text evidence="1">Belongs to the ligand-gated ion channel (TC 1.A.9) family. Acetylcholine receptor (TC 1.A.9.1) subfamily.</text>
</comment>
<dbReference type="Gene3D" id="2.70.170.10">
    <property type="entry name" value="Neurotransmitter-gated ion-channel ligand-binding domain"/>
    <property type="match status" value="1"/>
</dbReference>
<dbReference type="InterPro" id="IPR002394">
    <property type="entry name" value="Nicotinic_acetylcholine_rcpt"/>
</dbReference>
<dbReference type="PROSITE" id="PS00236">
    <property type="entry name" value="NEUROTR_ION_CHANNEL"/>
    <property type="match status" value="1"/>
</dbReference>
<keyword evidence="5" id="KW-0732">Signal</keyword>
<keyword evidence="11" id="KW-0675">Receptor</keyword>
<keyword evidence="15 17" id="KW-0407">Ion channel</keyword>
<dbReference type="PANTHER" id="PTHR18945">
    <property type="entry name" value="NEUROTRANSMITTER GATED ION CHANNEL"/>
    <property type="match status" value="1"/>
</dbReference>
<dbReference type="InterPro" id="IPR006201">
    <property type="entry name" value="Neur_channel"/>
</dbReference>
<feature type="domain" description="Neurotransmitter-gated ion-channel transmembrane" evidence="20">
    <location>
        <begin position="675"/>
        <end position="761"/>
    </location>
</feature>
<evidence type="ECO:0000259" key="20">
    <source>
        <dbReference type="Pfam" id="PF02932"/>
    </source>
</evidence>
<protein>
    <submittedName>
        <fullName evidence="21">Uncharacterized protein</fullName>
    </submittedName>
</protein>
<keyword evidence="22" id="KW-1185">Reference proteome</keyword>
<feature type="region of interest" description="Disordered" evidence="18">
    <location>
        <begin position="486"/>
        <end position="510"/>
    </location>
</feature>
<dbReference type="Proteomes" id="UP001620645">
    <property type="component" value="Unassembled WGS sequence"/>
</dbReference>
<dbReference type="PRINTS" id="PR00254">
    <property type="entry name" value="NICOTINICR"/>
</dbReference>
<keyword evidence="2 17" id="KW-0813">Transport</keyword>
<dbReference type="SUPFAM" id="SSF63712">
    <property type="entry name" value="Nicotinic receptor ligand binding domain-like"/>
    <property type="match status" value="1"/>
</dbReference>
<feature type="transmembrane region" description="Helical" evidence="17">
    <location>
        <begin position="350"/>
        <end position="374"/>
    </location>
</feature>
<sequence length="775" mass="86997">MAFSSDSVLMFRCFFLGVFSLSPLGSFFPLFAFLSADHRFFNGPLMALHKNPLSFFVFCAGGGNALSKYSMLGGKEQSSGAHLQLGKSGRKWPLGEDSDWENDQRHWANSFVPKREGQRQGQSAEGTRDKSQKAADAAVWAGDHERSLYDRLSHGYNVLARPVKNESAAVRVHLGMDLQQIIDIDEKAQIMQTNIWLRMSWEDIYLTWDPAEYGGIREVRLPINSIWKPDVLLYNSVDQRFDTLWPVNAIVMFNGSVTWIPPAIIRSSCRIDVTSFPFDDQTCIMKFGSWTYSGFSTDLFNSSVSLDPYTPNGEWHLLSVSSVRNYLVYDCCPEPYVDVTFHISVRRRTLYYGVNLVLPSLLISSLALLGFSLPPDSGEKLNLCVTIFMSLCVFMLMVAETMPQTSDTLPLIEVFFTCVMFEVGASVICTVIVLNFHHRKADSYFPMPKWLRIFLLDFFPILLFMRRPPRVKLPNCDDGENDQNKILLKEEKNSTPTKKESCPSTSSSSACANCLLPNSDSVTSTSDNFEMDSRLFIPPDQWQMNGACCHGAGQNAAGAGTKVPVLDGTAGSMRLEYQPKGRQGLYKQLKEGGSRLIANNCANELRRLSGQRYLLLNTTKRLGNSEKKEKHDGDGEITEEIQQQKEGELFAGLSSPLRRFSSSADKFPQKFGWSVKQEKFGNNSESEEKSEQSPPEKGAAVADGVVALAEEQFGQLVTHFRILSAKVQKEEFLNEIHEDWMFAAMVVDRICLLTFSLFLLCCIGFVVLKAPHLYA</sequence>
<evidence type="ECO:0000256" key="1">
    <source>
        <dbReference type="ARBA" id="ARBA00009237"/>
    </source>
</evidence>
<dbReference type="InterPro" id="IPR006029">
    <property type="entry name" value="Neurotrans-gated_channel_TM"/>
</dbReference>
<keyword evidence="6 17" id="KW-1133">Transmembrane helix</keyword>
<evidence type="ECO:0000256" key="10">
    <source>
        <dbReference type="ARBA" id="ARBA00023157"/>
    </source>
</evidence>
<evidence type="ECO:0000259" key="19">
    <source>
        <dbReference type="Pfam" id="PF02931"/>
    </source>
</evidence>
<keyword evidence="4 17" id="KW-0812">Transmembrane</keyword>
<evidence type="ECO:0000256" key="6">
    <source>
        <dbReference type="ARBA" id="ARBA00022989"/>
    </source>
</evidence>
<gene>
    <name evidence="21" type="ORF">niasHS_017726</name>
</gene>
<keyword evidence="7" id="KW-0770">Synapse</keyword>
<reference evidence="21 22" key="1">
    <citation type="submission" date="2024-10" db="EMBL/GenBank/DDBJ databases">
        <authorList>
            <person name="Kim D."/>
        </authorList>
    </citation>
    <scope>NUCLEOTIDE SEQUENCE [LARGE SCALE GENOMIC DNA]</scope>
    <source>
        <strain evidence="21">Taebaek</strain>
    </source>
</reference>
<evidence type="ECO:0000256" key="13">
    <source>
        <dbReference type="ARBA" id="ARBA00023257"/>
    </source>
</evidence>
<evidence type="ECO:0000256" key="18">
    <source>
        <dbReference type="SAM" id="MobiDB-lite"/>
    </source>
</evidence>
<evidence type="ECO:0000313" key="21">
    <source>
        <dbReference type="EMBL" id="KAL3072752.1"/>
    </source>
</evidence>
<feature type="domain" description="Neurotransmitter-gated ion-channel transmembrane" evidence="20">
    <location>
        <begin position="356"/>
        <end position="511"/>
    </location>
</feature>
<dbReference type="InterPro" id="IPR018000">
    <property type="entry name" value="Neurotransmitter_ion_chnl_CS"/>
</dbReference>
<evidence type="ECO:0000256" key="17">
    <source>
        <dbReference type="RuleBase" id="RU000687"/>
    </source>
</evidence>
<dbReference type="InterPro" id="IPR006202">
    <property type="entry name" value="Neur_chan_lig-bd"/>
</dbReference>
<feature type="transmembrane region" description="Helical" evidence="17">
    <location>
        <begin position="380"/>
        <end position="399"/>
    </location>
</feature>
<dbReference type="FunFam" id="2.70.170.10:FF:000016">
    <property type="entry name" value="Nicotinic acetylcholine receptor subunit"/>
    <property type="match status" value="1"/>
</dbReference>
<feature type="transmembrane region" description="Helical" evidence="17">
    <location>
        <begin position="750"/>
        <end position="768"/>
    </location>
</feature>
<evidence type="ECO:0000256" key="11">
    <source>
        <dbReference type="ARBA" id="ARBA00023170"/>
    </source>
</evidence>
<keyword evidence="12" id="KW-0325">Glycoprotein</keyword>
<dbReference type="CDD" id="cd18997">
    <property type="entry name" value="LGIC_ECD_nAChR"/>
    <property type="match status" value="1"/>
</dbReference>
<dbReference type="Pfam" id="PF02932">
    <property type="entry name" value="Neur_chan_memb"/>
    <property type="match status" value="2"/>
</dbReference>
<evidence type="ECO:0000256" key="16">
    <source>
        <dbReference type="ARBA" id="ARBA00034104"/>
    </source>
</evidence>
<dbReference type="PRINTS" id="PR00252">
    <property type="entry name" value="NRIONCHANNEL"/>
</dbReference>
<feature type="transmembrane region" description="Helical" evidence="17">
    <location>
        <begin position="12"/>
        <end position="33"/>
    </location>
</feature>
<keyword evidence="14" id="KW-1071">Ligand-gated ion channel</keyword>
<evidence type="ECO:0000313" key="22">
    <source>
        <dbReference type="Proteomes" id="UP001620645"/>
    </source>
</evidence>
<evidence type="ECO:0000256" key="3">
    <source>
        <dbReference type="ARBA" id="ARBA00022475"/>
    </source>
</evidence>
<keyword evidence="8 17" id="KW-0406">Ion transport</keyword>
<dbReference type="GO" id="GO:0045211">
    <property type="term" value="C:postsynaptic membrane"/>
    <property type="evidence" value="ECO:0007669"/>
    <property type="project" value="UniProtKB-SubCell"/>
</dbReference>
<comment type="subcellular location">
    <subcellularLocation>
        <location evidence="16">Postsynaptic cell membrane</location>
        <topology evidence="16">Multi-pass membrane protein</topology>
    </subcellularLocation>
</comment>
<dbReference type="GO" id="GO:0007268">
    <property type="term" value="P:chemical synaptic transmission"/>
    <property type="evidence" value="ECO:0007669"/>
    <property type="project" value="UniProtKB-ARBA"/>
</dbReference>
<name>A0ABD2I4C8_HETSC</name>
<dbReference type="CDD" id="cd19051">
    <property type="entry name" value="LGIC_TM_cation"/>
    <property type="match status" value="1"/>
</dbReference>
<feature type="domain" description="Neurotransmitter-gated ion-channel ligand-binding" evidence="19">
    <location>
        <begin position="146"/>
        <end position="349"/>
    </location>
</feature>
<dbReference type="Pfam" id="PF02931">
    <property type="entry name" value="Neur_chan_LBD"/>
    <property type="match status" value="1"/>
</dbReference>
<dbReference type="NCBIfam" id="TIGR00860">
    <property type="entry name" value="LIC"/>
    <property type="match status" value="1"/>
</dbReference>
<evidence type="ECO:0000256" key="7">
    <source>
        <dbReference type="ARBA" id="ARBA00023018"/>
    </source>
</evidence>
<proteinExistence type="inferred from homology"/>
<evidence type="ECO:0000256" key="4">
    <source>
        <dbReference type="ARBA" id="ARBA00022692"/>
    </source>
</evidence>
<dbReference type="SUPFAM" id="SSF90112">
    <property type="entry name" value="Neurotransmitter-gated ion-channel transmembrane pore"/>
    <property type="match status" value="1"/>
</dbReference>
<dbReference type="InterPro" id="IPR036719">
    <property type="entry name" value="Neuro-gated_channel_TM_sf"/>
</dbReference>
<feature type="region of interest" description="Disordered" evidence="18">
    <location>
        <begin position="111"/>
        <end position="136"/>
    </location>
</feature>
<dbReference type="InterPro" id="IPR036734">
    <property type="entry name" value="Neur_chan_lig-bd_sf"/>
</dbReference>
<dbReference type="EMBL" id="JBICCN010000373">
    <property type="protein sequence ID" value="KAL3072752.1"/>
    <property type="molecule type" value="Genomic_DNA"/>
</dbReference>
<evidence type="ECO:0000256" key="9">
    <source>
        <dbReference type="ARBA" id="ARBA00023136"/>
    </source>
</evidence>
<evidence type="ECO:0000256" key="8">
    <source>
        <dbReference type="ARBA" id="ARBA00023065"/>
    </source>
</evidence>
<evidence type="ECO:0000256" key="2">
    <source>
        <dbReference type="ARBA" id="ARBA00022448"/>
    </source>
</evidence>
<dbReference type="AlphaFoldDB" id="A0ABD2I4C8"/>
<evidence type="ECO:0000256" key="5">
    <source>
        <dbReference type="ARBA" id="ARBA00022729"/>
    </source>
</evidence>
<keyword evidence="9 17" id="KW-0472">Membrane</keyword>
<keyword evidence="10" id="KW-1015">Disulfide bond</keyword>
<evidence type="ECO:0000256" key="12">
    <source>
        <dbReference type="ARBA" id="ARBA00023180"/>
    </source>
</evidence>
<evidence type="ECO:0000256" key="15">
    <source>
        <dbReference type="ARBA" id="ARBA00023303"/>
    </source>
</evidence>